<evidence type="ECO:0000313" key="7">
    <source>
        <dbReference type="Proteomes" id="UP001061862"/>
    </source>
</evidence>
<keyword evidence="7" id="KW-1185">Reference proteome</keyword>
<dbReference type="InterPro" id="IPR013762">
    <property type="entry name" value="Integrase-like_cat_sf"/>
</dbReference>
<name>A0ABY6CFD6_9HYPH</name>
<keyword evidence="2" id="KW-0229">DNA integration</keyword>
<feature type="domain" description="Tyr recombinase" evidence="5">
    <location>
        <begin position="164"/>
        <end position="347"/>
    </location>
</feature>
<dbReference type="PANTHER" id="PTHR30629:SF2">
    <property type="entry name" value="PROPHAGE INTEGRASE INTS-RELATED"/>
    <property type="match status" value="1"/>
</dbReference>
<dbReference type="InterPro" id="IPR010998">
    <property type="entry name" value="Integrase_recombinase_N"/>
</dbReference>
<dbReference type="RefSeq" id="WP_262170259.1">
    <property type="nucleotide sequence ID" value="NZ_CP104965.1"/>
</dbReference>
<dbReference type="Gene3D" id="1.10.150.130">
    <property type="match status" value="1"/>
</dbReference>
<evidence type="ECO:0000256" key="1">
    <source>
        <dbReference type="ARBA" id="ARBA00008857"/>
    </source>
</evidence>
<dbReference type="PROSITE" id="PS51898">
    <property type="entry name" value="TYR_RECOMBINASE"/>
    <property type="match status" value="1"/>
</dbReference>
<dbReference type="InterPro" id="IPR011010">
    <property type="entry name" value="DNA_brk_join_enz"/>
</dbReference>
<dbReference type="Proteomes" id="UP001061862">
    <property type="component" value="Chromosome"/>
</dbReference>
<dbReference type="Gene3D" id="1.10.443.10">
    <property type="entry name" value="Intergrase catalytic core"/>
    <property type="match status" value="1"/>
</dbReference>
<gene>
    <name evidence="6" type="ORF">N8A98_07105</name>
</gene>
<dbReference type="PANTHER" id="PTHR30629">
    <property type="entry name" value="PROPHAGE INTEGRASE"/>
    <property type="match status" value="1"/>
</dbReference>
<evidence type="ECO:0000256" key="2">
    <source>
        <dbReference type="ARBA" id="ARBA00022908"/>
    </source>
</evidence>
<evidence type="ECO:0000256" key="4">
    <source>
        <dbReference type="ARBA" id="ARBA00023172"/>
    </source>
</evidence>
<keyword evidence="4" id="KW-0233">DNA recombination</keyword>
<keyword evidence="3" id="KW-0238">DNA-binding</keyword>
<dbReference type="SUPFAM" id="SSF56349">
    <property type="entry name" value="DNA breaking-rejoining enzymes"/>
    <property type="match status" value="1"/>
</dbReference>
<dbReference type="Pfam" id="PF00589">
    <property type="entry name" value="Phage_integrase"/>
    <property type="match status" value="1"/>
</dbReference>
<proteinExistence type="inferred from homology"/>
<organism evidence="6 7">
    <name type="scientific">Devosia neptuniae</name>
    <dbReference type="NCBI Taxonomy" id="191302"/>
    <lineage>
        <taxon>Bacteria</taxon>
        <taxon>Pseudomonadati</taxon>
        <taxon>Pseudomonadota</taxon>
        <taxon>Alphaproteobacteria</taxon>
        <taxon>Hyphomicrobiales</taxon>
        <taxon>Devosiaceae</taxon>
        <taxon>Devosia</taxon>
    </lineage>
</organism>
<reference evidence="6 7" key="1">
    <citation type="submission" date="2022-09" db="EMBL/GenBank/DDBJ databases">
        <title>Interaction between co-microsymbionts with complementary sets of symbiotic genes in legume-rhizobium systems.</title>
        <authorList>
            <person name="Safronova V."/>
            <person name="Sazanova A."/>
            <person name="Afonin A."/>
            <person name="Chirak E."/>
        </authorList>
    </citation>
    <scope>NUCLEOTIDE SEQUENCE [LARGE SCALE GENOMIC DNA]</scope>
    <source>
        <strain evidence="6 7">A18/4-1</strain>
    </source>
</reference>
<sequence length="359" mass="40061">MHARYKGVNRVKKTLADGTVKLHFYHRATGTKLEGQPGTASFAASFAAAGKLIVNRQEGTLSGLIRDFEKTAKWRKLAESTQKEYRRVFKFWDGKYGTVPLATLSHKSFRQRVLEWHDEFSEDKPREADNRVTILARILSWAATDADLAKNVLETFDRAYDGDRSDMIWLPDHVEAFMGAAEPEMQLAMVLALHTGQRQADIRKLAWTQYDGKTIALRQGKTGREVRVPCTVALKKTLDAAPRRGALILLTKTERAFQKRYFAEKWDDVYVAAKLPGVGDEGAGLAADPKLRLHFHDIRGTTVTMLFEAGCTVAEVASITGHSLRRAQEILDKYLSRTSGMATNAIAKFEAGMAKGATE</sequence>
<protein>
    <submittedName>
        <fullName evidence="6">Tyrosine-type recombinase/integrase</fullName>
    </submittedName>
</protein>
<dbReference type="InterPro" id="IPR002104">
    <property type="entry name" value="Integrase_catalytic"/>
</dbReference>
<evidence type="ECO:0000259" key="5">
    <source>
        <dbReference type="PROSITE" id="PS51898"/>
    </source>
</evidence>
<evidence type="ECO:0000313" key="6">
    <source>
        <dbReference type="EMBL" id="UXN70950.1"/>
    </source>
</evidence>
<comment type="similarity">
    <text evidence="1">Belongs to the 'phage' integrase family.</text>
</comment>
<accession>A0ABY6CFD6</accession>
<evidence type="ECO:0000256" key="3">
    <source>
        <dbReference type="ARBA" id="ARBA00023125"/>
    </source>
</evidence>
<dbReference type="InterPro" id="IPR050808">
    <property type="entry name" value="Phage_Integrase"/>
</dbReference>
<dbReference type="EMBL" id="CP104965">
    <property type="protein sequence ID" value="UXN70950.1"/>
    <property type="molecule type" value="Genomic_DNA"/>
</dbReference>